<organism evidence="1 2">
    <name type="scientific">Xylaria bambusicola</name>
    <dbReference type="NCBI Taxonomy" id="326684"/>
    <lineage>
        <taxon>Eukaryota</taxon>
        <taxon>Fungi</taxon>
        <taxon>Dikarya</taxon>
        <taxon>Ascomycota</taxon>
        <taxon>Pezizomycotina</taxon>
        <taxon>Sordariomycetes</taxon>
        <taxon>Xylariomycetidae</taxon>
        <taxon>Xylariales</taxon>
        <taxon>Xylariaceae</taxon>
        <taxon>Xylaria</taxon>
    </lineage>
</organism>
<protein>
    <submittedName>
        <fullName evidence="1">Uncharacterized protein</fullName>
    </submittedName>
</protein>
<comment type="caution">
    <text evidence="1">The sequence shown here is derived from an EMBL/GenBank/DDBJ whole genome shotgun (WGS) entry which is preliminary data.</text>
</comment>
<sequence>MPETPWHVICWEGNAAPEFQVSGLPGTQHPYSFKVLVPHDRIVQHTKTKVKHGRIESKLKNKRSHVQCTICKWYEEFPGSTSIGRWGPYEKTRAEWDGLPATNGYYTFYSTAMAHPISPAVEHYHDLAFFAGRHTTNDAQAWFQTAIFQVY</sequence>
<dbReference type="AlphaFoldDB" id="A0AAN7UP26"/>
<reference evidence="1 2" key="1">
    <citation type="submission" date="2023-10" db="EMBL/GenBank/DDBJ databases">
        <title>Draft genome sequence of Xylaria bambusicola isolate GMP-LS, the root and basal stem rot pathogen of sugarcane in Indonesia.</title>
        <authorList>
            <person name="Selvaraj P."/>
            <person name="Muralishankar V."/>
            <person name="Muruganantham S."/>
            <person name="Sp S."/>
            <person name="Haryani S."/>
            <person name="Lau K.J.X."/>
            <person name="Naqvi N.I."/>
        </authorList>
    </citation>
    <scope>NUCLEOTIDE SEQUENCE [LARGE SCALE GENOMIC DNA]</scope>
    <source>
        <strain evidence="1">GMP-LS</strain>
    </source>
</reference>
<dbReference type="EMBL" id="JAWHQM010000017">
    <property type="protein sequence ID" value="KAK5630864.1"/>
    <property type="molecule type" value="Genomic_DNA"/>
</dbReference>
<name>A0AAN7UP26_9PEZI</name>
<accession>A0AAN7UP26</accession>
<dbReference type="Proteomes" id="UP001305414">
    <property type="component" value="Unassembled WGS sequence"/>
</dbReference>
<keyword evidence="2" id="KW-1185">Reference proteome</keyword>
<gene>
    <name evidence="1" type="ORF">RRF57_006579</name>
</gene>
<evidence type="ECO:0000313" key="1">
    <source>
        <dbReference type="EMBL" id="KAK5630864.1"/>
    </source>
</evidence>
<evidence type="ECO:0000313" key="2">
    <source>
        <dbReference type="Proteomes" id="UP001305414"/>
    </source>
</evidence>
<proteinExistence type="predicted"/>